<keyword evidence="3" id="KW-1185">Reference proteome</keyword>
<reference evidence="2" key="1">
    <citation type="submission" date="2022-10" db="EMBL/GenBank/DDBJ databases">
        <title>Genome sequence of Actinomyces israelii ATCC 10048.</title>
        <authorList>
            <person name="Watt R.M."/>
            <person name="Tong W.M."/>
        </authorList>
    </citation>
    <scope>NUCLEOTIDE SEQUENCE</scope>
    <source>
        <strain evidence="2">ATCC 10048</strain>
    </source>
</reference>
<name>A0ABT4I9V1_9ACTO</name>
<protein>
    <submittedName>
        <fullName evidence="2">Uncharacterized protein</fullName>
    </submittedName>
</protein>
<accession>A0ABT4I9V1</accession>
<evidence type="ECO:0000313" key="2">
    <source>
        <dbReference type="EMBL" id="MCZ0858523.1"/>
    </source>
</evidence>
<dbReference type="RefSeq" id="WP_268917894.1">
    <property type="nucleotide sequence ID" value="NZ_JAPTMY010000024.1"/>
</dbReference>
<sequence>MGSRLGVIVQTESGSEIYYDHWAAQTIGGDIALDGFDATLHRVRQMEPMGVDTPHDWKGAVWIEGTLLIDLRSKTVVWAEESEGLYLPRLINALVERTWPGWTAIWSPEGTRGTLWAAGVDPASLFTSTAYDTQTMEGASWFGPWDEFEPADAFSAVLEDGELLRWRGEGVLDIIAELGPINMRRIAAEILERSRAGEPLLWDDQPRDERPCTGVHIDFRERSLRWWSLMDDDLGIEAFRAQWPGWIIESMGDNFEWHERLIQRELRSWKEDVQECREFLQGEIDEGERSNPLMNMASRMAQAGEKIAINSTALKFVPSKRVAGSASALALLDELEQAQPLPPARFINRDGQVTPPLLPDENEPR</sequence>
<organism evidence="2 3">
    <name type="scientific">Actinomyces israelii</name>
    <dbReference type="NCBI Taxonomy" id="1659"/>
    <lineage>
        <taxon>Bacteria</taxon>
        <taxon>Bacillati</taxon>
        <taxon>Actinomycetota</taxon>
        <taxon>Actinomycetes</taxon>
        <taxon>Actinomycetales</taxon>
        <taxon>Actinomycetaceae</taxon>
        <taxon>Actinomyces</taxon>
    </lineage>
</organism>
<proteinExistence type="predicted"/>
<comment type="caution">
    <text evidence="2">The sequence shown here is derived from an EMBL/GenBank/DDBJ whole genome shotgun (WGS) entry which is preliminary data.</text>
</comment>
<evidence type="ECO:0000313" key="3">
    <source>
        <dbReference type="Proteomes" id="UP001072034"/>
    </source>
</evidence>
<feature type="region of interest" description="Disordered" evidence="1">
    <location>
        <begin position="342"/>
        <end position="365"/>
    </location>
</feature>
<dbReference type="Proteomes" id="UP001072034">
    <property type="component" value="Unassembled WGS sequence"/>
</dbReference>
<evidence type="ECO:0000256" key="1">
    <source>
        <dbReference type="SAM" id="MobiDB-lite"/>
    </source>
</evidence>
<gene>
    <name evidence="2" type="ORF">OHJ16_10760</name>
</gene>
<dbReference type="EMBL" id="JAPTMY010000024">
    <property type="protein sequence ID" value="MCZ0858523.1"/>
    <property type="molecule type" value="Genomic_DNA"/>
</dbReference>